<comment type="similarity">
    <text evidence="1">Belongs to the inositol monophosphatase superfamily. CysQ family.</text>
</comment>
<keyword evidence="1 2" id="KW-0479">Metal-binding</keyword>
<keyword evidence="1 3" id="KW-0378">Hydrolase</keyword>
<dbReference type="InterPro" id="IPR000760">
    <property type="entry name" value="Inositol_monophosphatase-like"/>
</dbReference>
<dbReference type="AlphaFoldDB" id="A0A5R9IGM5"/>
<dbReference type="GO" id="GO:0005886">
    <property type="term" value="C:plasma membrane"/>
    <property type="evidence" value="ECO:0007669"/>
    <property type="project" value="UniProtKB-SubCell"/>
</dbReference>
<comment type="cofactor">
    <cofactor evidence="1 2">
        <name>Mg(2+)</name>
        <dbReference type="ChEBI" id="CHEBI:18420"/>
    </cofactor>
</comment>
<evidence type="ECO:0000256" key="2">
    <source>
        <dbReference type="PIRSR" id="PIRSR600760-2"/>
    </source>
</evidence>
<dbReference type="GO" id="GO:0000287">
    <property type="term" value="F:magnesium ion binding"/>
    <property type="evidence" value="ECO:0007669"/>
    <property type="project" value="UniProtKB-UniRule"/>
</dbReference>
<keyword evidence="4" id="KW-1185">Reference proteome</keyword>
<feature type="binding site" evidence="2">
    <location>
        <position position="215"/>
    </location>
    <ligand>
        <name>Mg(2+)</name>
        <dbReference type="ChEBI" id="CHEBI:18420"/>
        <label>1</label>
        <note>catalytic</note>
    </ligand>
</feature>
<feature type="binding site" evidence="1 2">
    <location>
        <position position="90"/>
    </location>
    <ligand>
        <name>Mg(2+)</name>
        <dbReference type="ChEBI" id="CHEBI:18420"/>
        <label>2</label>
    </ligand>
</feature>
<dbReference type="GO" id="GO:0008441">
    <property type="term" value="F:3'(2'),5'-bisphosphate nucleotidase activity"/>
    <property type="evidence" value="ECO:0007669"/>
    <property type="project" value="UniProtKB-UniRule"/>
</dbReference>
<dbReference type="InterPro" id="IPR006240">
    <property type="entry name" value="CysQ"/>
</dbReference>
<feature type="binding site" evidence="1">
    <location>
        <begin position="89"/>
        <end position="92"/>
    </location>
    <ligand>
        <name>substrate</name>
    </ligand>
</feature>
<dbReference type="EMBL" id="VCBC01000010">
    <property type="protein sequence ID" value="TLU64690.1"/>
    <property type="molecule type" value="Genomic_DNA"/>
</dbReference>
<organism evidence="3 4">
    <name type="scientific">Thalassotalea litorea</name>
    <dbReference type="NCBI Taxonomy" id="2020715"/>
    <lineage>
        <taxon>Bacteria</taxon>
        <taxon>Pseudomonadati</taxon>
        <taxon>Pseudomonadota</taxon>
        <taxon>Gammaproteobacteria</taxon>
        <taxon>Alteromonadales</taxon>
        <taxon>Colwelliaceae</taxon>
        <taxon>Thalassotalea</taxon>
    </lineage>
</organism>
<evidence type="ECO:0000256" key="1">
    <source>
        <dbReference type="HAMAP-Rule" id="MF_02095"/>
    </source>
</evidence>
<dbReference type="HAMAP" id="MF_02095">
    <property type="entry name" value="CysQ"/>
    <property type="match status" value="1"/>
</dbReference>
<keyword evidence="1" id="KW-0997">Cell inner membrane</keyword>
<dbReference type="GO" id="GO:0050427">
    <property type="term" value="P:3'-phosphoadenosine 5'-phosphosulfate metabolic process"/>
    <property type="evidence" value="ECO:0007669"/>
    <property type="project" value="TreeGrafter"/>
</dbReference>
<evidence type="ECO:0000313" key="3">
    <source>
        <dbReference type="EMBL" id="TLU64690.1"/>
    </source>
</evidence>
<feature type="binding site" evidence="1">
    <location>
        <position position="67"/>
    </location>
    <ligand>
        <name>Mg(2+)</name>
        <dbReference type="ChEBI" id="CHEBI:18420"/>
        <label>1</label>
    </ligand>
</feature>
<dbReference type="EC" id="3.1.3.7" evidence="1"/>
<feature type="binding site" evidence="1">
    <location>
        <position position="67"/>
    </location>
    <ligand>
        <name>substrate</name>
    </ligand>
</feature>
<dbReference type="CDD" id="cd01638">
    <property type="entry name" value="CysQ"/>
    <property type="match status" value="1"/>
</dbReference>
<gene>
    <name evidence="1 3" type="primary">cysQ</name>
    <name evidence="3" type="ORF">FE810_11450</name>
</gene>
<comment type="caution">
    <text evidence="3">The sequence shown here is derived from an EMBL/GenBank/DDBJ whole genome shotgun (WGS) entry which is preliminary data.</text>
</comment>
<feature type="binding site" evidence="1">
    <location>
        <position position="215"/>
    </location>
    <ligand>
        <name>Mg(2+)</name>
        <dbReference type="ChEBI" id="CHEBI:18420"/>
        <label>2</label>
    </ligand>
</feature>
<evidence type="ECO:0000313" key="4">
    <source>
        <dbReference type="Proteomes" id="UP000307790"/>
    </source>
</evidence>
<dbReference type="Gene3D" id="3.40.190.80">
    <property type="match status" value="1"/>
</dbReference>
<keyword evidence="1 2" id="KW-0460">Magnesium</keyword>
<feature type="binding site" evidence="1">
    <location>
        <position position="215"/>
    </location>
    <ligand>
        <name>substrate</name>
    </ligand>
</feature>
<feature type="binding site" evidence="2">
    <location>
        <position position="67"/>
    </location>
    <ligand>
        <name>Mg(2+)</name>
        <dbReference type="ChEBI" id="CHEBI:18420"/>
        <label>1</label>
        <note>catalytic</note>
    </ligand>
</feature>
<feature type="binding site" evidence="2">
    <location>
        <position position="87"/>
    </location>
    <ligand>
        <name>Mg(2+)</name>
        <dbReference type="ChEBI" id="CHEBI:18420"/>
        <label>1</label>
        <note>catalytic</note>
    </ligand>
</feature>
<dbReference type="GO" id="GO:0000103">
    <property type="term" value="P:sulfate assimilation"/>
    <property type="evidence" value="ECO:0007669"/>
    <property type="project" value="TreeGrafter"/>
</dbReference>
<proteinExistence type="inferred from homology"/>
<dbReference type="Gene3D" id="3.30.540.10">
    <property type="entry name" value="Fructose-1,6-Bisphosphatase, subunit A, domain 1"/>
    <property type="match status" value="1"/>
</dbReference>
<name>A0A5R9IGM5_9GAMM</name>
<dbReference type="OrthoDB" id="9785695at2"/>
<accession>A0A5R9IGM5</accession>
<dbReference type="PRINTS" id="PR00377">
    <property type="entry name" value="IMPHPHTASES"/>
</dbReference>
<feature type="binding site" evidence="1">
    <location>
        <position position="87"/>
    </location>
    <ligand>
        <name>Mg(2+)</name>
        <dbReference type="ChEBI" id="CHEBI:18420"/>
        <label>2</label>
    </ligand>
</feature>
<dbReference type="NCBIfam" id="TIGR01331">
    <property type="entry name" value="bisphos_cysQ"/>
    <property type="match status" value="1"/>
</dbReference>
<keyword evidence="1" id="KW-0472">Membrane</keyword>
<keyword evidence="1" id="KW-1003">Cell membrane</keyword>
<feature type="binding site" evidence="1">
    <location>
        <position position="87"/>
    </location>
    <ligand>
        <name>Mg(2+)</name>
        <dbReference type="ChEBI" id="CHEBI:18420"/>
        <label>1</label>
    </ligand>
</feature>
<protein>
    <recommendedName>
        <fullName evidence="1">3'(2'),5'-bisphosphate nucleotidase CysQ</fullName>
        <ecNumber evidence="1">3.1.3.7</ecNumber>
    </recommendedName>
    <alternativeName>
        <fullName evidence="1">3'(2'),5-bisphosphonucleoside 3'(2')-phosphohydrolase</fullName>
    </alternativeName>
    <alternativeName>
        <fullName evidence="1">3'-phosphoadenosine 5'-phosphate phosphatase</fullName>
        <shortName evidence="1">PAP phosphatase</shortName>
    </alternativeName>
</protein>
<dbReference type="PANTHER" id="PTHR43028:SF7">
    <property type="entry name" value="3'(2'),5'-BISPHOSPHATE NUCLEOTIDASE CYSQ"/>
    <property type="match status" value="1"/>
</dbReference>
<dbReference type="SUPFAM" id="SSF56655">
    <property type="entry name" value="Carbohydrate phosphatase"/>
    <property type="match status" value="1"/>
</dbReference>
<feature type="binding site" evidence="2">
    <location>
        <position position="89"/>
    </location>
    <ligand>
        <name>Mg(2+)</name>
        <dbReference type="ChEBI" id="CHEBI:18420"/>
        <label>1</label>
        <note>catalytic</note>
    </ligand>
</feature>
<comment type="subcellular location">
    <subcellularLocation>
        <location evidence="1">Cell inner membrane</location>
        <topology evidence="1">Peripheral membrane protein</topology>
        <orientation evidence="1">Cytoplasmic side</orientation>
    </subcellularLocation>
</comment>
<dbReference type="InterPro" id="IPR050725">
    <property type="entry name" value="CysQ/Inositol_MonoPase"/>
</dbReference>
<sequence length="274" mass="30560">MTSDLLQIAIDAALMAGEKVMEIYRNGDFSQYQKDDLSPVTSADIAANQVIMEQLQQLTPNIPVISEESELQTLSQRGDWQRYWLLDPIDGTGEFIAGSGDFAVNIALVVDGWPYLGVIHAPSHQNTYFAEKGYGCFKRDASGVENQIRVADYDGERPLNMAVSRRQALNNVTQYLFANVSFVNIPFGSCSLKSCLIAEGIADFYIRTGPTGEWDTGASQIILEEAGGTILDSEFNPLSYNKRESLMNPDFIAMGNQQIPWQDIVKPYRCQRDY</sequence>
<reference evidence="3 4" key="1">
    <citation type="submission" date="2019-05" db="EMBL/GenBank/DDBJ databases">
        <title>Genome sequences of Thalassotalea litorea 1K03283.</title>
        <authorList>
            <person name="Zhang D."/>
        </authorList>
    </citation>
    <scope>NUCLEOTIDE SEQUENCE [LARGE SCALE GENOMIC DNA]</scope>
    <source>
        <strain evidence="3 4">MCCC 1K03283</strain>
    </source>
</reference>
<dbReference type="Proteomes" id="UP000307790">
    <property type="component" value="Unassembled WGS sequence"/>
</dbReference>
<feature type="binding site" evidence="1">
    <location>
        <position position="89"/>
    </location>
    <ligand>
        <name>Mg(2+)</name>
        <dbReference type="ChEBI" id="CHEBI:18420"/>
        <label>1</label>
    </ligand>
</feature>
<dbReference type="RefSeq" id="WP_138320187.1">
    <property type="nucleotide sequence ID" value="NZ_VCBC01000010.1"/>
</dbReference>
<comment type="function">
    <text evidence="1">Converts adenosine-3',5'-bisphosphate (PAP) to AMP.</text>
</comment>
<dbReference type="PANTHER" id="PTHR43028">
    <property type="entry name" value="3'(2'),5'-BISPHOSPHATE NUCLEOTIDASE 1"/>
    <property type="match status" value="1"/>
</dbReference>
<dbReference type="Pfam" id="PF00459">
    <property type="entry name" value="Inositol_P"/>
    <property type="match status" value="1"/>
</dbReference>
<comment type="catalytic activity">
    <reaction evidence="1">
        <text>adenosine 3',5'-bisphosphate + H2O = AMP + phosphate</text>
        <dbReference type="Rhea" id="RHEA:10040"/>
        <dbReference type="ChEBI" id="CHEBI:15377"/>
        <dbReference type="ChEBI" id="CHEBI:43474"/>
        <dbReference type="ChEBI" id="CHEBI:58343"/>
        <dbReference type="ChEBI" id="CHEBI:456215"/>
        <dbReference type="EC" id="3.1.3.7"/>
    </reaction>
</comment>